<accession>A0A0G2Y9R2</accession>
<dbReference type="PANTHER" id="PTHR38657">
    <property type="entry name" value="SLR1343 PROTEIN"/>
    <property type="match status" value="1"/>
</dbReference>
<keyword evidence="3" id="KW-1185">Reference proteome</keyword>
<dbReference type="Gene3D" id="1.10.579.10">
    <property type="entry name" value="DNA Cyclobutane Dipyrimidine Photolyase, subunit A, domain 3"/>
    <property type="match status" value="1"/>
</dbReference>
<dbReference type="Gene3D" id="3.40.50.620">
    <property type="entry name" value="HUPs"/>
    <property type="match status" value="1"/>
</dbReference>
<sequence>MKNIAVIFPNQLFEIDYLPYDPDNIDIYIIVEDSLYFSDKERFLRFNLLKLIYLRAAMKYYYDYLKSYDYDVIYLDWTGESSLVFEYVSKNYGSCNLHVIDPIDYLLEERISEFSDTYNQKIIYYESPGFILTNLDLKQYVDSKQTANIKFFQHSFYAWFRKKFDILMDGNKPIGGKYSYDKYNRQSIPNKNFNQFLDDNNIDLKTKKYANKYYLEAQKYCENTFENFYPDNYNPENIQLYPINHTDIISHLDYFIKNKLPYFGMYEDAIDFDDPYLFHSVISPQLNNGLITPRYVLDKIIDKYNKSNTDLLYEVEGYIRQLVWREYSRMLYRYIRKDMMQNYFGNKNRISEIWYTGNTGIEPVDLAISSAFQYGYIHHIIRLMIICNFMNICMIDPNDVYQWFMEFSLDSYDWVMINNVYSMGLFADGGLTTTKPYITSSNYILKMSNVKKDGYWNVVWDTLYYNFIYHNYDKFKGRGKIYLSQWDRQKKKKEILKLAPKIMNHL</sequence>
<dbReference type="Pfam" id="PF04244">
    <property type="entry name" value="DPRP"/>
    <property type="match status" value="1"/>
</dbReference>
<dbReference type="InterPro" id="IPR014729">
    <property type="entry name" value="Rossmann-like_a/b/a_fold"/>
</dbReference>
<dbReference type="InterPro" id="IPR005101">
    <property type="entry name" value="Cryptochr/Photolyase_FAD-bd"/>
</dbReference>
<protein>
    <submittedName>
        <fullName evidence="2">Deoxyribodipyrimidine photolyase-related protein</fullName>
    </submittedName>
</protein>
<dbReference type="InterPro" id="IPR052551">
    <property type="entry name" value="UV-DNA_repair_photolyase"/>
</dbReference>
<dbReference type="InterPro" id="IPR007357">
    <property type="entry name" value="PhrB-like"/>
</dbReference>
<proteinExistence type="predicted"/>
<evidence type="ECO:0000313" key="2">
    <source>
        <dbReference type="EMBL" id="AKI80582.1"/>
    </source>
</evidence>
<name>A0A0G2Y9R2_9VIRU</name>
<evidence type="ECO:0000313" key="3">
    <source>
        <dbReference type="Proteomes" id="UP000240461"/>
    </source>
</evidence>
<reference evidence="2 3" key="1">
    <citation type="submission" date="2014-10" db="EMBL/GenBank/DDBJ databases">
        <title>Pan-genome analysis of Brazilian lineage A amoebal mimiviruses.</title>
        <authorList>
            <person name="Assis F.L."/>
            <person name="Abrahao J.S."/>
            <person name="Kroon E.G."/>
            <person name="Dornas F.P."/>
            <person name="Andrade K.R."/>
            <person name="Borato P.V.M."/>
            <person name="Pilotto M.R."/>
            <person name="Benamar S."/>
            <person name="LaScola B."/>
            <person name="Colson P."/>
        </authorList>
    </citation>
    <scope>NUCLEOTIDE SEQUENCE [LARGE SCALE GENOMIC DNA]</scope>
    <source>
        <strain evidence="2 3">Kroon</strain>
    </source>
</reference>
<dbReference type="EMBL" id="KM982402">
    <property type="protein sequence ID" value="AKI80582.1"/>
    <property type="molecule type" value="Genomic_DNA"/>
</dbReference>
<dbReference type="InterPro" id="IPR036134">
    <property type="entry name" value="Crypto/Photolyase_FAD-like_sf"/>
</dbReference>
<dbReference type="Proteomes" id="UP000240461">
    <property type="component" value="Segment"/>
</dbReference>
<dbReference type="SUPFAM" id="SSF48173">
    <property type="entry name" value="Cryptochrome/photolyase FAD-binding domain"/>
    <property type="match status" value="1"/>
</dbReference>
<dbReference type="KEGG" id="vg:80514380"/>
<dbReference type="Gene3D" id="1.25.40.80">
    <property type="match status" value="1"/>
</dbReference>
<evidence type="ECO:0000259" key="1">
    <source>
        <dbReference type="Pfam" id="PF03441"/>
    </source>
</evidence>
<dbReference type="PANTHER" id="PTHR38657:SF1">
    <property type="entry name" value="SLR1343 PROTEIN"/>
    <property type="match status" value="1"/>
</dbReference>
<feature type="domain" description="Cryptochrome/DNA photolyase FAD-binding" evidence="1">
    <location>
        <begin position="319"/>
        <end position="454"/>
    </location>
</feature>
<organism evidence="2 3">
    <name type="scientific">Acanthamoeba polyphaga mimivirus Kroon</name>
    <dbReference type="NCBI Taxonomy" id="3069720"/>
    <lineage>
        <taxon>Viruses</taxon>
        <taxon>Varidnaviria</taxon>
        <taxon>Bamfordvirae</taxon>
        <taxon>Nucleocytoviricota</taxon>
        <taxon>Megaviricetes</taxon>
        <taxon>Imitervirales</taxon>
        <taxon>Mimiviridae</taxon>
        <taxon>Megamimivirinae</taxon>
        <taxon>Mimivirus</taxon>
        <taxon>Mimivirus lagoaense</taxon>
    </lineage>
</organism>
<dbReference type="Pfam" id="PF03441">
    <property type="entry name" value="FAD_binding_7"/>
    <property type="match status" value="1"/>
</dbReference>